<keyword evidence="1 4" id="KW-0349">Heme</keyword>
<evidence type="ECO:0000256" key="1">
    <source>
        <dbReference type="ARBA" id="ARBA00022617"/>
    </source>
</evidence>
<gene>
    <name evidence="7" type="ORF">EHS89_13215</name>
</gene>
<dbReference type="InterPro" id="IPR009056">
    <property type="entry name" value="Cyt_c-like_dom"/>
</dbReference>
<evidence type="ECO:0000256" key="2">
    <source>
        <dbReference type="ARBA" id="ARBA00022723"/>
    </source>
</evidence>
<dbReference type="GO" id="GO:0046872">
    <property type="term" value="F:metal ion binding"/>
    <property type="evidence" value="ECO:0007669"/>
    <property type="project" value="UniProtKB-KW"/>
</dbReference>
<keyword evidence="3 4" id="KW-0408">Iron</keyword>
<reference evidence="7 8" key="1">
    <citation type="submission" date="2018-11" db="EMBL/GenBank/DDBJ databases">
        <title>The draft genome sequence of Amphritea balenae JAMM 1525T.</title>
        <authorList>
            <person name="Fang Z."/>
            <person name="Zhang Y."/>
            <person name="Han X."/>
        </authorList>
    </citation>
    <scope>NUCLEOTIDE SEQUENCE [LARGE SCALE GENOMIC DNA]</scope>
    <source>
        <strain evidence="7 8">JAMM 1525</strain>
    </source>
</reference>
<dbReference type="Gene3D" id="1.10.760.10">
    <property type="entry name" value="Cytochrome c-like domain"/>
    <property type="match status" value="1"/>
</dbReference>
<comment type="caution">
    <text evidence="7">The sequence shown here is derived from an EMBL/GenBank/DDBJ whole genome shotgun (WGS) entry which is preliminary data.</text>
</comment>
<dbReference type="InterPro" id="IPR036909">
    <property type="entry name" value="Cyt_c-like_dom_sf"/>
</dbReference>
<evidence type="ECO:0000256" key="4">
    <source>
        <dbReference type="PROSITE-ProRule" id="PRU00433"/>
    </source>
</evidence>
<dbReference type="AlphaFoldDB" id="A0A3P1SN25"/>
<dbReference type="PROSITE" id="PS51007">
    <property type="entry name" value="CYTC"/>
    <property type="match status" value="1"/>
</dbReference>
<evidence type="ECO:0000313" key="8">
    <source>
        <dbReference type="Proteomes" id="UP000267535"/>
    </source>
</evidence>
<dbReference type="GO" id="GO:0009055">
    <property type="term" value="F:electron transfer activity"/>
    <property type="evidence" value="ECO:0007669"/>
    <property type="project" value="InterPro"/>
</dbReference>
<feature type="chain" id="PRO_5018268110" evidence="5">
    <location>
        <begin position="26"/>
        <end position="108"/>
    </location>
</feature>
<keyword evidence="8" id="KW-1185">Reference proteome</keyword>
<feature type="signal peptide" evidence="5">
    <location>
        <begin position="1"/>
        <end position="25"/>
    </location>
</feature>
<evidence type="ECO:0000256" key="3">
    <source>
        <dbReference type="ARBA" id="ARBA00023004"/>
    </source>
</evidence>
<evidence type="ECO:0000256" key="5">
    <source>
        <dbReference type="SAM" id="SignalP"/>
    </source>
</evidence>
<keyword evidence="5" id="KW-0732">Signal</keyword>
<organism evidence="7 8">
    <name type="scientific">Amphritea balenae</name>
    <dbReference type="NCBI Taxonomy" id="452629"/>
    <lineage>
        <taxon>Bacteria</taxon>
        <taxon>Pseudomonadati</taxon>
        <taxon>Pseudomonadota</taxon>
        <taxon>Gammaproteobacteria</taxon>
        <taxon>Oceanospirillales</taxon>
        <taxon>Oceanospirillaceae</taxon>
        <taxon>Amphritea</taxon>
    </lineage>
</organism>
<feature type="domain" description="Cytochrome c" evidence="6">
    <location>
        <begin position="28"/>
        <end position="106"/>
    </location>
</feature>
<dbReference type="EMBL" id="RQXV01000007">
    <property type="protein sequence ID" value="RRC98566.1"/>
    <property type="molecule type" value="Genomic_DNA"/>
</dbReference>
<dbReference type="SUPFAM" id="SSF46626">
    <property type="entry name" value="Cytochrome c"/>
    <property type="match status" value="1"/>
</dbReference>
<accession>A0A3P1SN25</accession>
<keyword evidence="2 4" id="KW-0479">Metal-binding</keyword>
<dbReference type="Pfam" id="PF13442">
    <property type="entry name" value="Cytochrome_CBB3"/>
    <property type="match status" value="1"/>
</dbReference>
<evidence type="ECO:0000313" key="7">
    <source>
        <dbReference type="EMBL" id="RRC98566.1"/>
    </source>
</evidence>
<evidence type="ECO:0000259" key="6">
    <source>
        <dbReference type="PROSITE" id="PS51007"/>
    </source>
</evidence>
<dbReference type="PROSITE" id="PS51257">
    <property type="entry name" value="PROKAR_LIPOPROTEIN"/>
    <property type="match status" value="1"/>
</dbReference>
<proteinExistence type="predicted"/>
<dbReference type="OrthoDB" id="9811395at2"/>
<dbReference type="RefSeq" id="WP_124926627.1">
    <property type="nucleotide sequence ID" value="NZ_BMOH01000002.1"/>
</dbReference>
<protein>
    <submittedName>
        <fullName evidence="7">Cytochrome c</fullName>
    </submittedName>
</protein>
<name>A0A3P1SN25_9GAMM</name>
<dbReference type="GO" id="GO:0020037">
    <property type="term" value="F:heme binding"/>
    <property type="evidence" value="ECO:0007669"/>
    <property type="project" value="InterPro"/>
</dbReference>
<dbReference type="Proteomes" id="UP000267535">
    <property type="component" value="Unassembled WGS sequence"/>
</dbReference>
<sequence length="108" mass="11997">MFKFRSLLILITALTASLLSGCFNNEPTDSLDGEELYSYYCKQCHKKDGSGDPIAGFPANKRTQLLEEQVILLIRKGDPARPAMPVFPQLSEEQAAAVVDYLFNLKGQ</sequence>